<dbReference type="Proteomes" id="UP000681075">
    <property type="component" value="Unassembled WGS sequence"/>
</dbReference>
<sequence>MAQDIKTAARLGPALRALRKQNDWTLADVSSRTGLPISTLSKVENDKLSLSYDKLVRLSEGLQVDIAQLFSPGLNAPEVSDGPRPFGRRSVQRSGEGNFIETKNYTHFYPAAELLQKKLVPIIAELHVRSLEEFGELIKHTGEEYAIVLDGACELHTELYAPLHLERGDSVYFDSAMGHAYVLAPGADHCTILSVCTSPEAQIREKFSPVEQPAAPKVTRASKPAAPKKRARA</sequence>
<feature type="domain" description="HTH cro/C1-type" evidence="3">
    <location>
        <begin position="15"/>
        <end position="69"/>
    </location>
</feature>
<gene>
    <name evidence="4" type="ORF">TMPK1_11750</name>
</gene>
<name>A0A8S8X6N4_9PROT</name>
<dbReference type="InterPro" id="IPR050807">
    <property type="entry name" value="TransReg_Diox_bact_type"/>
</dbReference>
<dbReference type="RefSeq" id="WP_420242038.1">
    <property type="nucleotide sequence ID" value="NZ_BOPV01000001.1"/>
</dbReference>
<dbReference type="AlphaFoldDB" id="A0A8S8X6N4"/>
<dbReference type="Gene3D" id="2.60.120.10">
    <property type="entry name" value="Jelly Rolls"/>
    <property type="match status" value="1"/>
</dbReference>
<dbReference type="Pfam" id="PF07883">
    <property type="entry name" value="Cupin_2"/>
    <property type="match status" value="1"/>
</dbReference>
<evidence type="ECO:0000256" key="1">
    <source>
        <dbReference type="ARBA" id="ARBA00023125"/>
    </source>
</evidence>
<dbReference type="InterPro" id="IPR010982">
    <property type="entry name" value="Lambda_DNA-bd_dom_sf"/>
</dbReference>
<evidence type="ECO:0000313" key="4">
    <source>
        <dbReference type="EMBL" id="GIL38938.1"/>
    </source>
</evidence>
<keyword evidence="1" id="KW-0238">DNA-binding</keyword>
<feature type="region of interest" description="Disordered" evidence="2">
    <location>
        <begin position="207"/>
        <end position="233"/>
    </location>
</feature>
<dbReference type="EMBL" id="BOPV01000001">
    <property type="protein sequence ID" value="GIL38938.1"/>
    <property type="molecule type" value="Genomic_DNA"/>
</dbReference>
<reference evidence="4" key="1">
    <citation type="submission" date="2021-02" db="EMBL/GenBank/DDBJ databases">
        <title>Genome sequence of Rhodospirillales sp. strain TMPK1 isolated from soil.</title>
        <authorList>
            <person name="Nakai R."/>
            <person name="Kusada H."/>
            <person name="Tamaki H."/>
        </authorList>
    </citation>
    <scope>NUCLEOTIDE SEQUENCE</scope>
    <source>
        <strain evidence="4">TMPK1</strain>
    </source>
</reference>
<dbReference type="SUPFAM" id="SSF47413">
    <property type="entry name" value="lambda repressor-like DNA-binding domains"/>
    <property type="match status" value="1"/>
</dbReference>
<keyword evidence="5" id="KW-1185">Reference proteome</keyword>
<dbReference type="GO" id="GO:0005829">
    <property type="term" value="C:cytosol"/>
    <property type="evidence" value="ECO:0007669"/>
    <property type="project" value="TreeGrafter"/>
</dbReference>
<protein>
    <submittedName>
        <fullName evidence="4">Transcriptional regulator</fullName>
    </submittedName>
</protein>
<accession>A0A8S8X6N4</accession>
<dbReference type="SUPFAM" id="SSF51182">
    <property type="entry name" value="RmlC-like cupins"/>
    <property type="match status" value="1"/>
</dbReference>
<dbReference type="GO" id="GO:0003700">
    <property type="term" value="F:DNA-binding transcription factor activity"/>
    <property type="evidence" value="ECO:0007669"/>
    <property type="project" value="TreeGrafter"/>
</dbReference>
<dbReference type="InterPro" id="IPR014710">
    <property type="entry name" value="RmlC-like_jellyroll"/>
</dbReference>
<dbReference type="Gene3D" id="1.10.260.40">
    <property type="entry name" value="lambda repressor-like DNA-binding domains"/>
    <property type="match status" value="1"/>
</dbReference>
<dbReference type="PROSITE" id="PS50943">
    <property type="entry name" value="HTH_CROC1"/>
    <property type="match status" value="1"/>
</dbReference>
<dbReference type="InterPro" id="IPR011051">
    <property type="entry name" value="RmlC_Cupin_sf"/>
</dbReference>
<evidence type="ECO:0000313" key="5">
    <source>
        <dbReference type="Proteomes" id="UP000681075"/>
    </source>
</evidence>
<dbReference type="Pfam" id="PF01381">
    <property type="entry name" value="HTH_3"/>
    <property type="match status" value="1"/>
</dbReference>
<dbReference type="GO" id="GO:0003677">
    <property type="term" value="F:DNA binding"/>
    <property type="evidence" value="ECO:0007669"/>
    <property type="project" value="UniProtKB-KW"/>
</dbReference>
<evidence type="ECO:0000259" key="3">
    <source>
        <dbReference type="PROSITE" id="PS50943"/>
    </source>
</evidence>
<evidence type="ECO:0000256" key="2">
    <source>
        <dbReference type="SAM" id="MobiDB-lite"/>
    </source>
</evidence>
<dbReference type="CDD" id="cd02209">
    <property type="entry name" value="cupin_XRE_C"/>
    <property type="match status" value="1"/>
</dbReference>
<dbReference type="SMART" id="SM00530">
    <property type="entry name" value="HTH_XRE"/>
    <property type="match status" value="1"/>
</dbReference>
<dbReference type="CDD" id="cd00093">
    <property type="entry name" value="HTH_XRE"/>
    <property type="match status" value="1"/>
</dbReference>
<dbReference type="InterPro" id="IPR013096">
    <property type="entry name" value="Cupin_2"/>
</dbReference>
<dbReference type="PANTHER" id="PTHR46797:SF20">
    <property type="entry name" value="BLR4304 PROTEIN"/>
    <property type="match status" value="1"/>
</dbReference>
<comment type="caution">
    <text evidence="4">The sequence shown here is derived from an EMBL/GenBank/DDBJ whole genome shotgun (WGS) entry which is preliminary data.</text>
</comment>
<dbReference type="PANTHER" id="PTHR46797">
    <property type="entry name" value="HTH-TYPE TRANSCRIPTIONAL REGULATOR"/>
    <property type="match status" value="1"/>
</dbReference>
<proteinExistence type="predicted"/>
<dbReference type="InterPro" id="IPR001387">
    <property type="entry name" value="Cro/C1-type_HTH"/>
</dbReference>
<organism evidence="4 5">
    <name type="scientific">Roseiterribacter gracilis</name>
    <dbReference type="NCBI Taxonomy" id="2812848"/>
    <lineage>
        <taxon>Bacteria</taxon>
        <taxon>Pseudomonadati</taxon>
        <taxon>Pseudomonadota</taxon>
        <taxon>Alphaproteobacteria</taxon>
        <taxon>Rhodospirillales</taxon>
        <taxon>Roseiterribacteraceae</taxon>
        <taxon>Roseiterribacter</taxon>
    </lineage>
</organism>